<comment type="caution">
    <text evidence="3">The sequence shown here is derived from an EMBL/GenBank/DDBJ whole genome shotgun (WGS) entry which is preliminary data.</text>
</comment>
<keyword evidence="3" id="KW-0808">Transferase</keyword>
<keyword evidence="4" id="KW-1185">Reference proteome</keyword>
<dbReference type="Pfam" id="PF00534">
    <property type="entry name" value="Glycos_transf_1"/>
    <property type="match status" value="1"/>
</dbReference>
<dbReference type="PANTHER" id="PTHR45947">
    <property type="entry name" value="SULFOQUINOVOSYL TRANSFERASE SQD2"/>
    <property type="match status" value="1"/>
</dbReference>
<dbReference type="CDD" id="cd03801">
    <property type="entry name" value="GT4_PimA-like"/>
    <property type="match status" value="1"/>
</dbReference>
<dbReference type="SUPFAM" id="SSF53756">
    <property type="entry name" value="UDP-Glycosyltransferase/glycogen phosphorylase"/>
    <property type="match status" value="1"/>
</dbReference>
<evidence type="ECO:0000313" key="4">
    <source>
        <dbReference type="Proteomes" id="UP000487757"/>
    </source>
</evidence>
<dbReference type="InterPro" id="IPR001296">
    <property type="entry name" value="Glyco_trans_1"/>
</dbReference>
<evidence type="ECO:0000259" key="1">
    <source>
        <dbReference type="Pfam" id="PF00534"/>
    </source>
</evidence>
<dbReference type="GO" id="GO:0016757">
    <property type="term" value="F:glycosyltransferase activity"/>
    <property type="evidence" value="ECO:0007669"/>
    <property type="project" value="InterPro"/>
</dbReference>
<organism evidence="3 4">
    <name type="scientific">Pedobacter petrophilus</name>
    <dbReference type="NCBI Taxonomy" id="1908241"/>
    <lineage>
        <taxon>Bacteria</taxon>
        <taxon>Pseudomonadati</taxon>
        <taxon>Bacteroidota</taxon>
        <taxon>Sphingobacteriia</taxon>
        <taxon>Sphingobacteriales</taxon>
        <taxon>Sphingobacteriaceae</taxon>
        <taxon>Pedobacter</taxon>
    </lineage>
</organism>
<dbReference type="Pfam" id="PF13439">
    <property type="entry name" value="Glyco_transf_4"/>
    <property type="match status" value="1"/>
</dbReference>
<dbReference type="InterPro" id="IPR028098">
    <property type="entry name" value="Glyco_trans_4-like_N"/>
</dbReference>
<reference evidence="3 4" key="1">
    <citation type="submission" date="2019-11" db="EMBL/GenBank/DDBJ databases">
        <title>Pedobacter petrophilus genome.</title>
        <authorList>
            <person name="Feldbauer M.J."/>
            <person name="Newman J.D."/>
        </authorList>
    </citation>
    <scope>NUCLEOTIDE SEQUENCE [LARGE SCALE GENOMIC DNA]</scope>
    <source>
        <strain evidence="3 4">LMG 29686</strain>
    </source>
</reference>
<dbReference type="PANTHER" id="PTHR45947:SF13">
    <property type="entry name" value="TRANSFERASE"/>
    <property type="match status" value="1"/>
</dbReference>
<name>A0A7K0FVQ0_9SPHI</name>
<protein>
    <submittedName>
        <fullName evidence="3">Glycosyltransferase</fullName>
    </submittedName>
</protein>
<evidence type="ECO:0000259" key="2">
    <source>
        <dbReference type="Pfam" id="PF13439"/>
    </source>
</evidence>
<evidence type="ECO:0000313" key="3">
    <source>
        <dbReference type="EMBL" id="MRX75628.1"/>
    </source>
</evidence>
<dbReference type="AlphaFoldDB" id="A0A7K0FVQ0"/>
<dbReference type="EMBL" id="WKKH01000006">
    <property type="protein sequence ID" value="MRX75628.1"/>
    <property type="molecule type" value="Genomic_DNA"/>
</dbReference>
<accession>A0A7K0FVQ0</accession>
<sequence length="432" mass="48796">MNIWIFILNLSIVKISIANPSVAPHVKQNVTAYFDSGDLDTFYTTFFSHPANKFSVLLSKIPGLKKELKKRSFDSIPIEYFASKPLLEIARSISARKLSAKITDAVWHHAELSFDKWVAKQIEAGTIDVVHTYEHCALATLKKAKQKGIYTIYEQLSQHHAFFTKLANQQLLLYPDLRTIDNDLLVNDKAKKRNVRRDNELKLADVTLCNSSFTKKTLVDAGIDEGKITVIPLAFPKPIKKVRNRSKNEPVKFLYAGNQSLRKGIHLLYEAWKTCNFKTNEAELWLIGKMQLPEHLRMDLPGKVVIKNTIPHEELLALYSEADIFVLPTLADGFGMVITESMSQGTPVITTENSAGPDIIKHDESGWIIPAGDLNALVKQMKTIVENAAALDKFSTAALMSAHRWQWPDYRKLLSQKISSLYKMNLESFNAV</sequence>
<dbReference type="Gene3D" id="3.40.50.2000">
    <property type="entry name" value="Glycogen Phosphorylase B"/>
    <property type="match status" value="2"/>
</dbReference>
<proteinExistence type="predicted"/>
<feature type="domain" description="Glycosyltransferase subfamily 4-like N-terminal" evidence="2">
    <location>
        <begin position="112"/>
        <end position="232"/>
    </location>
</feature>
<dbReference type="InterPro" id="IPR050194">
    <property type="entry name" value="Glycosyltransferase_grp1"/>
</dbReference>
<feature type="domain" description="Glycosyl transferase family 1" evidence="1">
    <location>
        <begin position="240"/>
        <end position="398"/>
    </location>
</feature>
<gene>
    <name evidence="3" type="ORF">GJU39_05955</name>
</gene>
<dbReference type="Proteomes" id="UP000487757">
    <property type="component" value="Unassembled WGS sequence"/>
</dbReference>